<accession>Q08Z86</accession>
<name>Q08Z86_STIAD</name>
<evidence type="ECO:0000313" key="2">
    <source>
        <dbReference type="Proteomes" id="UP000032702"/>
    </source>
</evidence>
<evidence type="ECO:0000313" key="1">
    <source>
        <dbReference type="EMBL" id="EAU65759.1"/>
    </source>
</evidence>
<gene>
    <name evidence="1" type="ORF">STIAU_6724</name>
</gene>
<dbReference type="Proteomes" id="UP000032702">
    <property type="component" value="Unassembled WGS sequence"/>
</dbReference>
<dbReference type="EMBL" id="AAMD01000072">
    <property type="protein sequence ID" value="EAU65759.1"/>
    <property type="molecule type" value="Genomic_DNA"/>
</dbReference>
<protein>
    <submittedName>
        <fullName evidence="1">Uncharacterized protein</fullName>
    </submittedName>
</protein>
<proteinExistence type="predicted"/>
<feature type="non-terminal residue" evidence="1">
    <location>
        <position position="1"/>
    </location>
</feature>
<sequence>PEEIHCRFWKSSWRLPTAFTSACRFFSKLSVLMTRLRASITSLRISDSSLSTSGFCSDAMDIFLVGPDTTSTGSRILKVPPTDQ</sequence>
<dbReference type="AlphaFoldDB" id="Q08Z86"/>
<reference evidence="1 2" key="1">
    <citation type="submission" date="2006-04" db="EMBL/GenBank/DDBJ databases">
        <authorList>
            <person name="Nierman W.C."/>
        </authorList>
    </citation>
    <scope>NUCLEOTIDE SEQUENCE [LARGE SCALE GENOMIC DNA]</scope>
    <source>
        <strain evidence="1 2">DW4/3-1</strain>
    </source>
</reference>
<organism evidence="1 2">
    <name type="scientific">Stigmatella aurantiaca (strain DW4/3-1)</name>
    <dbReference type="NCBI Taxonomy" id="378806"/>
    <lineage>
        <taxon>Bacteria</taxon>
        <taxon>Pseudomonadati</taxon>
        <taxon>Myxococcota</taxon>
        <taxon>Myxococcia</taxon>
        <taxon>Myxococcales</taxon>
        <taxon>Cystobacterineae</taxon>
        <taxon>Archangiaceae</taxon>
        <taxon>Stigmatella</taxon>
    </lineage>
</organism>
<comment type="caution">
    <text evidence="1">The sequence shown here is derived from an EMBL/GenBank/DDBJ whole genome shotgun (WGS) entry which is preliminary data.</text>
</comment>